<reference evidence="3" key="1">
    <citation type="submission" date="2021-01" db="UniProtKB">
        <authorList>
            <consortium name="EnsemblMetazoa"/>
        </authorList>
    </citation>
    <scope>IDENTIFICATION</scope>
</reference>
<dbReference type="GeneID" id="111245815"/>
<dbReference type="AlphaFoldDB" id="A0A7M7JD91"/>
<dbReference type="EnsemblMetazoa" id="XM_022794651">
    <property type="protein sequence ID" value="XP_022650386"/>
    <property type="gene ID" value="LOC111245815"/>
</dbReference>
<dbReference type="InParanoid" id="A0A7M7JD91"/>
<feature type="region of interest" description="Disordered" evidence="1">
    <location>
        <begin position="88"/>
        <end position="186"/>
    </location>
</feature>
<evidence type="ECO:0000313" key="3">
    <source>
        <dbReference type="EnsemblMetazoa" id="XP_022650386"/>
    </source>
</evidence>
<feature type="compositionally biased region" description="Low complexity" evidence="1">
    <location>
        <begin position="150"/>
        <end position="168"/>
    </location>
</feature>
<dbReference type="InterPro" id="IPR029316">
    <property type="entry name" value="RFXAP_RFXANK-bd"/>
</dbReference>
<dbReference type="Gene3D" id="6.10.290.30">
    <property type="entry name" value="Regulatory factor X-associated C-terminal binding domain"/>
    <property type="match status" value="1"/>
</dbReference>
<feature type="domain" description="Regulatory factor X-associated protein RFXANK-binding" evidence="2">
    <location>
        <begin position="33"/>
        <end position="97"/>
    </location>
</feature>
<dbReference type="Pfam" id="PF15289">
    <property type="entry name" value="RFXA_RFXANK_bdg"/>
    <property type="match status" value="1"/>
</dbReference>
<dbReference type="Proteomes" id="UP000594260">
    <property type="component" value="Unplaced"/>
</dbReference>
<organism evidence="3 4">
    <name type="scientific">Varroa destructor</name>
    <name type="common">Honeybee mite</name>
    <dbReference type="NCBI Taxonomy" id="109461"/>
    <lineage>
        <taxon>Eukaryota</taxon>
        <taxon>Metazoa</taxon>
        <taxon>Ecdysozoa</taxon>
        <taxon>Arthropoda</taxon>
        <taxon>Chelicerata</taxon>
        <taxon>Arachnida</taxon>
        <taxon>Acari</taxon>
        <taxon>Parasitiformes</taxon>
        <taxon>Mesostigmata</taxon>
        <taxon>Gamasina</taxon>
        <taxon>Dermanyssoidea</taxon>
        <taxon>Varroidae</taxon>
        <taxon>Varroa</taxon>
    </lineage>
</organism>
<evidence type="ECO:0000256" key="1">
    <source>
        <dbReference type="SAM" id="MobiDB-lite"/>
    </source>
</evidence>
<evidence type="ECO:0000313" key="4">
    <source>
        <dbReference type="Proteomes" id="UP000594260"/>
    </source>
</evidence>
<name>A0A7M7JD91_VARDE</name>
<accession>A0A7M7JD91</accession>
<proteinExistence type="predicted"/>
<dbReference type="InterPro" id="IPR038308">
    <property type="entry name" value="RFXAP_C_sf"/>
</dbReference>
<feature type="region of interest" description="Disordered" evidence="1">
    <location>
        <begin position="1"/>
        <end position="43"/>
    </location>
</feature>
<sequence>MALPPRMFAGDERSSSSSCHSGEFKRSHSQLEAENASIPESNENVVAIGDEVLGALLNSVLREKRQSLLRSPQVAALLASREQSLLQLHENQQQRQQQHDRHSHQQADLHPPEQQSPAPPQTPVSQIDSFGQSPSHQNNPRAVPITATDRQQQIQQLQQQQQQRQQQLNLPPSIRPPLSSNHLGNN</sequence>
<keyword evidence="4" id="KW-1185">Reference proteome</keyword>
<feature type="compositionally biased region" description="Polar residues" evidence="1">
    <location>
        <begin position="123"/>
        <end position="140"/>
    </location>
</feature>
<feature type="compositionally biased region" description="Basic and acidic residues" evidence="1">
    <location>
        <begin position="22"/>
        <end position="31"/>
    </location>
</feature>
<dbReference type="RefSeq" id="XP_022650386.1">
    <property type="nucleotide sequence ID" value="XM_022794651.1"/>
</dbReference>
<feature type="compositionally biased region" description="Basic and acidic residues" evidence="1">
    <location>
        <begin position="97"/>
        <end position="111"/>
    </location>
</feature>
<dbReference type="KEGG" id="vde:111245815"/>
<protein>
    <recommendedName>
        <fullName evidence="2">Regulatory factor X-associated protein RFXANK-binding domain-containing protein</fullName>
    </recommendedName>
</protein>
<evidence type="ECO:0000259" key="2">
    <source>
        <dbReference type="Pfam" id="PF15289"/>
    </source>
</evidence>